<dbReference type="SUPFAM" id="SSF47413">
    <property type="entry name" value="lambda repressor-like DNA-binding domains"/>
    <property type="match status" value="1"/>
</dbReference>
<dbReference type="GO" id="GO:0003677">
    <property type="term" value="F:DNA binding"/>
    <property type="evidence" value="ECO:0007669"/>
    <property type="project" value="UniProtKB-KW"/>
</dbReference>
<keyword evidence="6" id="KW-1185">Reference proteome</keyword>
<dbReference type="PANTHER" id="PTHR30146:SF153">
    <property type="entry name" value="LACTOSE OPERON REPRESSOR"/>
    <property type="match status" value="1"/>
</dbReference>
<feature type="domain" description="HTH lacI-type" evidence="4">
    <location>
        <begin position="13"/>
        <end position="67"/>
    </location>
</feature>
<dbReference type="RefSeq" id="WP_345476536.1">
    <property type="nucleotide sequence ID" value="NZ_BAABLW010000002.1"/>
</dbReference>
<evidence type="ECO:0000256" key="3">
    <source>
        <dbReference type="ARBA" id="ARBA00023163"/>
    </source>
</evidence>
<reference evidence="6" key="1">
    <citation type="journal article" date="2019" name="Int. J. Syst. Evol. Microbiol.">
        <title>The Global Catalogue of Microorganisms (GCM) 10K type strain sequencing project: providing services to taxonomists for standard genome sequencing and annotation.</title>
        <authorList>
            <consortium name="The Broad Institute Genomics Platform"/>
            <consortium name="The Broad Institute Genome Sequencing Center for Infectious Disease"/>
            <person name="Wu L."/>
            <person name="Ma J."/>
        </authorList>
    </citation>
    <scope>NUCLEOTIDE SEQUENCE [LARGE SCALE GENOMIC DNA]</scope>
    <source>
        <strain evidence="6">JCM 19129</strain>
    </source>
</reference>
<name>A0ABP9FS30_9MICC</name>
<evidence type="ECO:0000313" key="5">
    <source>
        <dbReference type="EMBL" id="GAA4913423.1"/>
    </source>
</evidence>
<evidence type="ECO:0000259" key="4">
    <source>
        <dbReference type="PROSITE" id="PS50932"/>
    </source>
</evidence>
<dbReference type="Proteomes" id="UP001500368">
    <property type="component" value="Unassembled WGS sequence"/>
</dbReference>
<evidence type="ECO:0000256" key="1">
    <source>
        <dbReference type="ARBA" id="ARBA00023015"/>
    </source>
</evidence>
<proteinExistence type="predicted"/>
<dbReference type="Gene3D" id="1.10.260.40">
    <property type="entry name" value="lambda repressor-like DNA-binding domains"/>
    <property type="match status" value="1"/>
</dbReference>
<dbReference type="SUPFAM" id="SSF53822">
    <property type="entry name" value="Periplasmic binding protein-like I"/>
    <property type="match status" value="1"/>
</dbReference>
<dbReference type="InterPro" id="IPR000843">
    <property type="entry name" value="HTH_LacI"/>
</dbReference>
<dbReference type="Gene3D" id="3.40.50.2300">
    <property type="match status" value="2"/>
</dbReference>
<dbReference type="InterPro" id="IPR010982">
    <property type="entry name" value="Lambda_DNA-bd_dom_sf"/>
</dbReference>
<keyword evidence="2 5" id="KW-0238">DNA-binding</keyword>
<evidence type="ECO:0000313" key="6">
    <source>
        <dbReference type="Proteomes" id="UP001500368"/>
    </source>
</evidence>
<dbReference type="InterPro" id="IPR028082">
    <property type="entry name" value="Peripla_BP_I"/>
</dbReference>
<sequence length="345" mass="37087">MAAQTPSSGSSRVAMADVARRAGVSAQTVSRVANGYQGVHPATREKVMEAMRELQYRPNSAARALKRGHFRTMGIITFTLTTYGNIRTVDAIAAAAADAGYATTLLPVRTPTRRSVDRAFSRLEELAVDAVIVIMETPLRDSAQLVLPPGVPAVVVDADHGAGTYGIDADQVAGARKATEHLLSLGHRTVWHIAGPEESHAARRREAAWRATLEAAGREVPEPVRGDWSAHSGYRAGLLLPTGQDCTAVFCANDQMALGLYRALRRSGRSIPEDVSVVGFDNISDADAYDPPLTTIDQDFAELGRECVREVLEQLRDPGSPSRRPVVRTRLVLRDSTAGPQCGVS</sequence>
<keyword evidence="1" id="KW-0805">Transcription regulation</keyword>
<keyword evidence="3" id="KW-0804">Transcription</keyword>
<dbReference type="CDD" id="cd01574">
    <property type="entry name" value="PBP1_LacI"/>
    <property type="match status" value="1"/>
</dbReference>
<dbReference type="PANTHER" id="PTHR30146">
    <property type="entry name" value="LACI-RELATED TRANSCRIPTIONAL REPRESSOR"/>
    <property type="match status" value="1"/>
</dbReference>
<gene>
    <name evidence="5" type="ORF">GCM10025790_05270</name>
</gene>
<dbReference type="CDD" id="cd01392">
    <property type="entry name" value="HTH_LacI"/>
    <property type="match status" value="1"/>
</dbReference>
<dbReference type="EMBL" id="BAABLW010000002">
    <property type="protein sequence ID" value="GAA4913423.1"/>
    <property type="molecule type" value="Genomic_DNA"/>
</dbReference>
<accession>A0ABP9FS30</accession>
<comment type="caution">
    <text evidence="5">The sequence shown here is derived from an EMBL/GenBank/DDBJ whole genome shotgun (WGS) entry which is preliminary data.</text>
</comment>
<dbReference type="SMART" id="SM00354">
    <property type="entry name" value="HTH_LACI"/>
    <property type="match status" value="1"/>
</dbReference>
<dbReference type="Pfam" id="PF13377">
    <property type="entry name" value="Peripla_BP_3"/>
    <property type="match status" value="1"/>
</dbReference>
<protein>
    <submittedName>
        <fullName evidence="5">LacI family DNA-binding transcriptional regulator</fullName>
    </submittedName>
</protein>
<dbReference type="InterPro" id="IPR046335">
    <property type="entry name" value="LacI/GalR-like_sensor"/>
</dbReference>
<organism evidence="5 6">
    <name type="scientific">Nesterenkonia rhizosphaerae</name>
    <dbReference type="NCBI Taxonomy" id="1348272"/>
    <lineage>
        <taxon>Bacteria</taxon>
        <taxon>Bacillati</taxon>
        <taxon>Actinomycetota</taxon>
        <taxon>Actinomycetes</taxon>
        <taxon>Micrococcales</taxon>
        <taxon>Micrococcaceae</taxon>
        <taxon>Nesterenkonia</taxon>
    </lineage>
</organism>
<evidence type="ECO:0000256" key="2">
    <source>
        <dbReference type="ARBA" id="ARBA00023125"/>
    </source>
</evidence>
<dbReference type="Pfam" id="PF00356">
    <property type="entry name" value="LacI"/>
    <property type="match status" value="1"/>
</dbReference>
<dbReference type="PROSITE" id="PS50932">
    <property type="entry name" value="HTH_LACI_2"/>
    <property type="match status" value="1"/>
</dbReference>